<comment type="caution">
    <text evidence="1">The sequence shown here is derived from an EMBL/GenBank/DDBJ whole genome shotgun (WGS) entry which is preliminary data.</text>
</comment>
<accession>A0A967B8W0</accession>
<keyword evidence="2" id="KW-1185">Reference proteome</keyword>
<dbReference type="AlphaFoldDB" id="A0A967B8W0"/>
<evidence type="ECO:0000313" key="1">
    <source>
        <dbReference type="EMBL" id="NHQ73462.1"/>
    </source>
</evidence>
<reference evidence="1" key="1">
    <citation type="submission" date="2020-03" db="EMBL/GenBank/DDBJ databases">
        <title>Roseovarius gahaiensis sp. nov., isolated from Gahai Saline Lake, China.</title>
        <authorList>
            <person name="Sun X."/>
        </authorList>
    </citation>
    <scope>NUCLEOTIDE SEQUENCE</scope>
    <source>
        <strain evidence="1">GH877</strain>
    </source>
</reference>
<gene>
    <name evidence="1" type="ORF">HAT86_03140</name>
</gene>
<name>A0A967B8W0_9RHOB</name>
<evidence type="ECO:0000313" key="2">
    <source>
        <dbReference type="Proteomes" id="UP000639775"/>
    </source>
</evidence>
<organism evidence="1 2">
    <name type="scientific">Roseovarius gahaiensis</name>
    <dbReference type="NCBI Taxonomy" id="2716691"/>
    <lineage>
        <taxon>Bacteria</taxon>
        <taxon>Pseudomonadati</taxon>
        <taxon>Pseudomonadota</taxon>
        <taxon>Alphaproteobacteria</taxon>
        <taxon>Rhodobacterales</taxon>
        <taxon>Roseobacteraceae</taxon>
        <taxon>Roseovarius</taxon>
    </lineage>
</organism>
<proteinExistence type="predicted"/>
<dbReference type="Proteomes" id="UP000639775">
    <property type="component" value="Unassembled WGS sequence"/>
</dbReference>
<protein>
    <submittedName>
        <fullName evidence="1">Phage tail tape measure protein</fullName>
    </submittedName>
</protein>
<sequence length="219" mass="22585">MTVEQLDDLDAQVEALDDNLGQAAGMAAAFNGELARVRAGFAEAGQDVATLERGMSRGLSRAIRGLVVQGDSLSEALDKMANTMINAAFNAAVKPVSNHFGGLLAEGVGNLMSGLLPFEKGGSFAQGRVQPFANGGIVSRPVTFPMRGGMGLMGEAGPEAIMPLSRGPDGKLGVQARGGGAPVNVVMNIHTPDTEGFRRSKGQIAAELGRVIGRGGRNR</sequence>
<dbReference type="EMBL" id="JAAORB010000003">
    <property type="protein sequence ID" value="NHQ73462.1"/>
    <property type="molecule type" value="Genomic_DNA"/>
</dbReference>